<dbReference type="AlphaFoldDB" id="C9Y6B5"/>
<accession>C9Y6B5</accession>
<protein>
    <submittedName>
        <fullName evidence="1">Uncharacterized protein</fullName>
    </submittedName>
</protein>
<sequence>MLNQLFPTAAHGLHELVRTVDEVSTRFLAFYTRGNTESRTNIVTSSLTIFYR</sequence>
<proteinExistence type="predicted"/>
<dbReference type="EMBL" id="FN543101">
    <property type="protein sequence ID" value="CBA26404.1"/>
    <property type="molecule type" value="Genomic_DNA"/>
</dbReference>
<evidence type="ECO:0000313" key="1">
    <source>
        <dbReference type="EMBL" id="CBA26404.1"/>
    </source>
</evidence>
<reference evidence="1" key="1">
    <citation type="journal article" date="2010" name="Nature">
        <title>The Dynamic genome of Hydra.</title>
        <authorList>
            <person name="Chapman J.A."/>
            <person name="Kirkness E.F."/>
            <person name="Simakov O."/>
            <person name="Hampson S.E."/>
            <person name="Mitros T."/>
            <person name="Weinmaier T."/>
            <person name="Rattei T."/>
            <person name="Balasubramanian P.G."/>
            <person name="Borman J."/>
            <person name="Busam D."/>
            <person name="Disbennett K."/>
            <person name="Pfannkoch C."/>
            <person name="Sumin N."/>
            <person name="Sutton G."/>
            <person name="Viswanathan L."/>
            <person name="Walenz B."/>
            <person name="Goodstein D.M."/>
            <person name="Hellsten U."/>
            <person name="Kawashima T."/>
            <person name="Prochnik S.E."/>
            <person name="Putnam N.H."/>
            <person name="Shu S."/>
            <person name="Blumberg B."/>
            <person name="Dana C.E."/>
            <person name="Gee L."/>
            <person name="Kibler D.F."/>
            <person name="Law L."/>
            <person name="Lindgens D."/>
            <person name="Martinez D.E."/>
            <person name="Peng J."/>
            <person name="Wigge P.A."/>
            <person name="Bertulat B."/>
            <person name="Guder C."/>
            <person name="Nakamura Y."/>
            <person name="Ozbek S."/>
            <person name="Watanabe H."/>
            <person name="Khalturin K."/>
            <person name="Hemmrich G."/>
            <person name="Franke A."/>
            <person name="Augustin R."/>
            <person name="Fraune S."/>
            <person name="Hayakawa E."/>
            <person name="Hayakawa S."/>
            <person name="Hirose M."/>
            <person name="Hwang J."/>
            <person name="Ikeo K."/>
            <person name="Nishimiya-Fujisawa C."/>
            <person name="Ogura A."/>
            <person name="Takahashi T."/>
            <person name="Steinmetz P.R."/>
            <person name="Zhang X."/>
            <person name="Aufschnaiter R."/>
            <person name="Eder M.K."/>
            <person name="Gorny A.K."/>
            <person name="Salvenmoser W."/>
            <person name="Heimberg A.M."/>
            <person name="Wheeler B.M."/>
            <person name="Peterson K.J."/>
            <person name="Boettger A."/>
            <person name="Tischler P."/>
            <person name="Wolf A."/>
            <person name="Gojobori T."/>
            <person name="Remington K.A."/>
            <person name="Strausberg R.L."/>
            <person name="Venter J."/>
            <person name="Technau U."/>
            <person name="Hobmayer B."/>
            <person name="Bosch T.C."/>
            <person name="Holstein T.W."/>
            <person name="Fujisawa T."/>
            <person name="Bode H.R."/>
            <person name="David C.N."/>
            <person name="Rokhsar D.S."/>
            <person name="Steele R.E."/>
        </authorList>
    </citation>
    <scope>NUCLEOTIDE SEQUENCE</scope>
</reference>
<name>C9Y6B5_CURXX</name>
<gene>
    <name evidence="1" type="ORF">Csp_E34920</name>
</gene>
<organism evidence="1">
    <name type="scientific">Curvibacter symbiont subsp. Hydra magnipapillata</name>
    <dbReference type="NCBI Taxonomy" id="667019"/>
    <lineage>
        <taxon>Bacteria</taxon>
        <taxon>Pseudomonadati</taxon>
        <taxon>Pseudomonadota</taxon>
        <taxon>Betaproteobacteria</taxon>
        <taxon>Burkholderiales</taxon>
        <taxon>Comamonadaceae</taxon>
        <taxon>Curvibacter</taxon>
    </lineage>
</organism>